<accession>A0A6P7SE27</accession>
<reference evidence="9" key="1">
    <citation type="submission" date="2025-08" db="UniProtKB">
        <authorList>
            <consortium name="RefSeq"/>
        </authorList>
    </citation>
    <scope>IDENTIFICATION</scope>
</reference>
<feature type="transmembrane region" description="Helical" evidence="7">
    <location>
        <begin position="200"/>
        <end position="220"/>
    </location>
</feature>
<dbReference type="PANTHER" id="PTHR12385">
    <property type="entry name" value="CHOLINE TRANSPORTER-LIKE (SLC FAMILY 44)"/>
    <property type="match status" value="1"/>
</dbReference>
<evidence type="ECO:0000313" key="8">
    <source>
        <dbReference type="Proteomes" id="UP000515154"/>
    </source>
</evidence>
<dbReference type="PANTHER" id="PTHR12385:SF14">
    <property type="entry name" value="CHOLINE TRANSPORTER-LIKE 2"/>
    <property type="match status" value="1"/>
</dbReference>
<keyword evidence="5 7" id="KW-0472">Membrane</keyword>
<keyword evidence="4 7" id="KW-1133">Transmembrane helix</keyword>
<dbReference type="InterPro" id="IPR007603">
    <property type="entry name" value="Choline_transptr-like"/>
</dbReference>
<feature type="transmembrane region" description="Helical" evidence="7">
    <location>
        <begin position="277"/>
        <end position="303"/>
    </location>
</feature>
<feature type="transmembrane region" description="Helical" evidence="7">
    <location>
        <begin position="452"/>
        <end position="476"/>
    </location>
</feature>
<dbReference type="Proteomes" id="UP000515154">
    <property type="component" value="Linkage group LG1"/>
</dbReference>
<keyword evidence="6" id="KW-0325">Glycoprotein</keyword>
<organism evidence="8 9">
    <name type="scientific">Octopus sinensis</name>
    <name type="common">East Asian common octopus</name>
    <dbReference type="NCBI Taxonomy" id="2607531"/>
    <lineage>
        <taxon>Eukaryota</taxon>
        <taxon>Metazoa</taxon>
        <taxon>Spiralia</taxon>
        <taxon>Lophotrochozoa</taxon>
        <taxon>Mollusca</taxon>
        <taxon>Cephalopoda</taxon>
        <taxon>Coleoidea</taxon>
        <taxon>Octopodiformes</taxon>
        <taxon>Octopoda</taxon>
        <taxon>Incirrata</taxon>
        <taxon>Octopodidae</taxon>
        <taxon>Octopus</taxon>
    </lineage>
</organism>
<dbReference type="GO" id="GO:0005886">
    <property type="term" value="C:plasma membrane"/>
    <property type="evidence" value="ECO:0007669"/>
    <property type="project" value="UniProtKB-SubCell"/>
</dbReference>
<feature type="transmembrane region" description="Helical" evidence="7">
    <location>
        <begin position="33"/>
        <end position="55"/>
    </location>
</feature>
<evidence type="ECO:0000256" key="7">
    <source>
        <dbReference type="RuleBase" id="RU368066"/>
    </source>
</evidence>
<dbReference type="AlphaFoldDB" id="A0A6P7SE27"/>
<dbReference type="RefSeq" id="XP_029636659.1">
    <property type="nucleotide sequence ID" value="XM_029780799.2"/>
</dbReference>
<proteinExistence type="inferred from homology"/>
<feature type="transmembrane region" description="Helical" evidence="7">
    <location>
        <begin position="401"/>
        <end position="431"/>
    </location>
</feature>
<comment type="subcellular location">
    <subcellularLocation>
        <location evidence="7">Cell membrane</location>
        <topology evidence="7">Multi-pass membrane protein</topology>
    </subcellularLocation>
    <subcellularLocation>
        <location evidence="1">Membrane</location>
        <topology evidence="1">Multi-pass membrane protein</topology>
    </subcellularLocation>
</comment>
<protein>
    <recommendedName>
        <fullName evidence="7">Choline transporter-like protein</fullName>
    </recommendedName>
</protein>
<comment type="function">
    <text evidence="7">Choline transporter.</text>
</comment>
<keyword evidence="8" id="KW-1185">Reference proteome</keyword>
<feature type="transmembrane region" description="Helical" evidence="7">
    <location>
        <begin position="324"/>
        <end position="350"/>
    </location>
</feature>
<evidence type="ECO:0000256" key="3">
    <source>
        <dbReference type="ARBA" id="ARBA00022692"/>
    </source>
</evidence>
<evidence type="ECO:0000256" key="2">
    <source>
        <dbReference type="ARBA" id="ARBA00007168"/>
    </source>
</evidence>
<feature type="transmembrane region" description="Helical" evidence="7">
    <location>
        <begin position="227"/>
        <end position="249"/>
    </location>
</feature>
<evidence type="ECO:0000256" key="4">
    <source>
        <dbReference type="ARBA" id="ARBA00022989"/>
    </source>
</evidence>
<evidence type="ECO:0000256" key="6">
    <source>
        <dbReference type="ARBA" id="ARBA00023180"/>
    </source>
</evidence>
<gene>
    <name evidence="9" type="primary">LOC115212006</name>
</gene>
<keyword evidence="3 7" id="KW-0812">Transmembrane</keyword>
<dbReference type="KEGG" id="osn:115212006"/>
<feature type="transmembrane region" description="Helical" evidence="7">
    <location>
        <begin position="596"/>
        <end position="617"/>
    </location>
</feature>
<sequence length="662" mass="74690">MAKKDKTGKTKKEEPLKDGNYRGPVTNRSCTDIICCIIFIIFLVAFAGVSIFAYVKGDYQLILYPLDTKNNLCGFGTMKQKPYLLFSDITRCMSPVVFLMGCDTPQTCVTKCPSKTEAAPKQYCEDQDIPDSECPLYAIQSRDLLKRCVPDITAFAKTPNILDKVNVTENDVISSTKIMEGVFKAKSYAEQIIKDVMTSWWIILVALIIAMFVSLLWIFLMRWVAGIMVWFGVIAFLVLFAAGCGVSAWKYTIWKDSDEQMTVGFNPLLFTFSKAKFYLWTSIITGVIFAIFLLILLVLFSRIRIAIALIKEGSRAVGSIMSTLLWPIIPFILQIGVIFLWLSVAVHLYAVNRSSNLKVNSSETNAIVTQIESLCSGLPTNETNACSVMRSMESYTLYLQIYALFMFFWLINFVSAMGQLTLAGAFASYYWSFKKPDDIPSLPLLKSFWRCFRYHFGSLAFGSLLIAIVQMIRVLLEYLDHKLKDVENPLAKFILKCMKCCFWCLEKFLKFLNKNAYIMIAVHGKNFCASAKDAFMLILANIARTVVIDKSTSFVLFLSRLAIVCAIGFASYAVFGQKISHGASEYIDELKLSFHVVPIVIIVIGTYIITSLFFSVYDMAVDTLFLCFLDDLNVNDGSAEKPYFMSKQLMSILGKNNKDTDK</sequence>
<dbReference type="Pfam" id="PF04515">
    <property type="entry name" value="Choline_transpo"/>
    <property type="match status" value="1"/>
</dbReference>
<evidence type="ECO:0000256" key="1">
    <source>
        <dbReference type="ARBA" id="ARBA00004141"/>
    </source>
</evidence>
<evidence type="ECO:0000313" key="9">
    <source>
        <dbReference type="RefSeq" id="XP_029636659.1"/>
    </source>
</evidence>
<evidence type="ECO:0000256" key="5">
    <source>
        <dbReference type="ARBA" id="ARBA00023136"/>
    </source>
</evidence>
<name>A0A6P7SE27_9MOLL</name>
<comment type="similarity">
    <text evidence="2 7">Belongs to the CTL (choline transporter-like) family.</text>
</comment>
<dbReference type="GO" id="GO:0022857">
    <property type="term" value="F:transmembrane transporter activity"/>
    <property type="evidence" value="ECO:0007669"/>
    <property type="project" value="UniProtKB-UniRule"/>
</dbReference>
<feature type="transmembrane region" description="Helical" evidence="7">
    <location>
        <begin position="554"/>
        <end position="575"/>
    </location>
</feature>